<proteinExistence type="inferred from homology"/>
<feature type="repeat" description="PPR" evidence="3">
    <location>
        <begin position="15"/>
        <end position="49"/>
    </location>
</feature>
<dbReference type="NCBIfam" id="TIGR00756">
    <property type="entry name" value="PPR"/>
    <property type="match status" value="1"/>
</dbReference>
<organism evidence="4 5">
    <name type="scientific">Tetracentron sinense</name>
    <name type="common">Spur-leaf</name>
    <dbReference type="NCBI Taxonomy" id="13715"/>
    <lineage>
        <taxon>Eukaryota</taxon>
        <taxon>Viridiplantae</taxon>
        <taxon>Streptophyta</taxon>
        <taxon>Embryophyta</taxon>
        <taxon>Tracheophyta</taxon>
        <taxon>Spermatophyta</taxon>
        <taxon>Magnoliopsida</taxon>
        <taxon>Trochodendrales</taxon>
        <taxon>Trochodendraceae</taxon>
        <taxon>Tetracentron</taxon>
    </lineage>
</organism>
<accession>A0A834YA45</accession>
<dbReference type="Gene3D" id="1.25.40.10">
    <property type="entry name" value="Tetratricopeptide repeat domain"/>
    <property type="match status" value="1"/>
</dbReference>
<protein>
    <recommendedName>
        <fullName evidence="6">Pentatricopeptide repeat-containing protein</fullName>
    </recommendedName>
</protein>
<evidence type="ECO:0000313" key="4">
    <source>
        <dbReference type="EMBL" id="KAF8376745.1"/>
    </source>
</evidence>
<dbReference type="PANTHER" id="PTHR47941">
    <property type="entry name" value="PENTATRICOPEPTIDE REPEAT-CONTAINING PROTEIN 3, MITOCHONDRIAL"/>
    <property type="match status" value="1"/>
</dbReference>
<comment type="similarity">
    <text evidence="1">Belongs to the PPR family. P subfamily.</text>
</comment>
<name>A0A834YA45_TETSI</name>
<dbReference type="Proteomes" id="UP000655225">
    <property type="component" value="Unassembled WGS sequence"/>
</dbReference>
<evidence type="ECO:0000256" key="3">
    <source>
        <dbReference type="PROSITE-ProRule" id="PRU00708"/>
    </source>
</evidence>
<evidence type="ECO:0000313" key="5">
    <source>
        <dbReference type="Proteomes" id="UP000655225"/>
    </source>
</evidence>
<dbReference type="Pfam" id="PF13041">
    <property type="entry name" value="PPR_2"/>
    <property type="match status" value="1"/>
</dbReference>
<keyword evidence="2" id="KW-0677">Repeat</keyword>
<comment type="caution">
    <text evidence="4">The sequence shown here is derived from an EMBL/GenBank/DDBJ whole genome shotgun (WGS) entry which is preliminary data.</text>
</comment>
<reference evidence="4 5" key="1">
    <citation type="submission" date="2020-04" db="EMBL/GenBank/DDBJ databases">
        <title>Plant Genome Project.</title>
        <authorList>
            <person name="Zhang R.-G."/>
        </authorList>
    </citation>
    <scope>NUCLEOTIDE SEQUENCE [LARGE SCALE GENOMIC DNA]</scope>
    <source>
        <strain evidence="4">YNK0</strain>
        <tissue evidence="4">Leaf</tissue>
    </source>
</reference>
<evidence type="ECO:0000256" key="2">
    <source>
        <dbReference type="ARBA" id="ARBA00022737"/>
    </source>
</evidence>
<dbReference type="OrthoDB" id="185373at2759"/>
<sequence length="129" mass="14545">MKLKNLMEKDGYHLNVVIYNTIIHGFFKEGELHEANKIFTDMKAMDVAPNTFSEGKTSATSKPPASSIASLIIDMNASWSLHFLPNAALEVMPLVIEKISVLRLINDPIDEEMDWTRFDTSSSLTERND</sequence>
<evidence type="ECO:0008006" key="6">
    <source>
        <dbReference type="Google" id="ProtNLM"/>
    </source>
</evidence>
<gene>
    <name evidence="4" type="ORF">HHK36_031585</name>
</gene>
<dbReference type="EMBL" id="JABCRI010000102">
    <property type="protein sequence ID" value="KAF8376745.1"/>
    <property type="molecule type" value="Genomic_DNA"/>
</dbReference>
<dbReference type="PROSITE" id="PS51375">
    <property type="entry name" value="PPR"/>
    <property type="match status" value="1"/>
</dbReference>
<evidence type="ECO:0000256" key="1">
    <source>
        <dbReference type="ARBA" id="ARBA00007626"/>
    </source>
</evidence>
<dbReference type="AlphaFoldDB" id="A0A834YA45"/>
<keyword evidence="5" id="KW-1185">Reference proteome</keyword>
<dbReference type="InterPro" id="IPR011990">
    <property type="entry name" value="TPR-like_helical_dom_sf"/>
</dbReference>
<dbReference type="InterPro" id="IPR002885">
    <property type="entry name" value="PPR_rpt"/>
</dbReference>